<comment type="similarity">
    <text evidence="6">Belongs to the ABC-4 integral membrane protein family.</text>
</comment>
<evidence type="ECO:0000256" key="5">
    <source>
        <dbReference type="ARBA" id="ARBA00023136"/>
    </source>
</evidence>
<evidence type="ECO:0000259" key="8">
    <source>
        <dbReference type="Pfam" id="PF02687"/>
    </source>
</evidence>
<dbReference type="GO" id="GO:0022857">
    <property type="term" value="F:transmembrane transporter activity"/>
    <property type="evidence" value="ECO:0007669"/>
    <property type="project" value="TreeGrafter"/>
</dbReference>
<dbReference type="InterPro" id="IPR003838">
    <property type="entry name" value="ABC3_permease_C"/>
</dbReference>
<sequence length="387" mass="39193">MSTHRQLAGEPRPTTLLREGIAVTRSALGASITLAVIVAGLCVAVFATAGRAAAAERQVADRIEQTGTRLITVQYTAPTGTFDPQLVDRAAALTQVSWAFGLGPASDAGLALMDGQGRAVPARSVHGSPPPDLPVTVGRWPAPGEAVVTPTSQLSTGLINPAGAILYRDQPVAVVGQVDPIGTLTALAPYILVNPARIGPPGTTDGTIAGDDTTGITTLYVLADRAANVLAVQDSLQQLTGTDDTTTFTITASQTLADLGIAISGELGTAGRAQAIGVLGAGVLIIALSTYAAVSSRKRDFGRRRALGASRGAIIGLVLTQVAIPALAGAVLGTGAGWLVTRVIGATPGWQFALAVAVLAVTAALAAAVPVSWAAARRDPVRILRIP</sequence>
<organism evidence="9">
    <name type="scientific">Nakamurella sp. A5-74</name>
    <dbReference type="NCBI Taxonomy" id="3158264"/>
    <lineage>
        <taxon>Bacteria</taxon>
        <taxon>Bacillati</taxon>
        <taxon>Actinomycetota</taxon>
        <taxon>Actinomycetes</taxon>
        <taxon>Nakamurellales</taxon>
        <taxon>Nakamurellaceae</taxon>
        <taxon>Nakamurella</taxon>
    </lineage>
</organism>
<feature type="transmembrane region" description="Helical" evidence="7">
    <location>
        <begin position="275"/>
        <end position="294"/>
    </location>
</feature>
<dbReference type="Pfam" id="PF02687">
    <property type="entry name" value="FtsX"/>
    <property type="match status" value="1"/>
</dbReference>
<feature type="transmembrane region" description="Helical" evidence="7">
    <location>
        <begin position="27"/>
        <end position="49"/>
    </location>
</feature>
<name>A0AAU8DPE7_9ACTN</name>
<evidence type="ECO:0000256" key="2">
    <source>
        <dbReference type="ARBA" id="ARBA00022475"/>
    </source>
</evidence>
<dbReference type="InterPro" id="IPR050250">
    <property type="entry name" value="Macrolide_Exporter_MacB"/>
</dbReference>
<dbReference type="PANTHER" id="PTHR30572:SF4">
    <property type="entry name" value="ABC TRANSPORTER PERMEASE YTRF"/>
    <property type="match status" value="1"/>
</dbReference>
<evidence type="ECO:0000313" key="9">
    <source>
        <dbReference type="EMBL" id="XCG63612.1"/>
    </source>
</evidence>
<dbReference type="AlphaFoldDB" id="A0AAU8DPE7"/>
<evidence type="ECO:0000256" key="3">
    <source>
        <dbReference type="ARBA" id="ARBA00022692"/>
    </source>
</evidence>
<evidence type="ECO:0000256" key="7">
    <source>
        <dbReference type="SAM" id="Phobius"/>
    </source>
</evidence>
<keyword evidence="3 7" id="KW-0812">Transmembrane</keyword>
<feature type="transmembrane region" description="Helical" evidence="7">
    <location>
        <begin position="352"/>
        <end position="376"/>
    </location>
</feature>
<protein>
    <submittedName>
        <fullName evidence="9">FtsX-like permease family protein</fullName>
    </submittedName>
</protein>
<feature type="domain" description="ABC3 transporter permease C-terminal" evidence="8">
    <location>
        <begin position="276"/>
        <end position="378"/>
    </location>
</feature>
<comment type="subcellular location">
    <subcellularLocation>
        <location evidence="1">Cell membrane</location>
        <topology evidence="1">Multi-pass membrane protein</topology>
    </subcellularLocation>
</comment>
<evidence type="ECO:0000256" key="1">
    <source>
        <dbReference type="ARBA" id="ARBA00004651"/>
    </source>
</evidence>
<gene>
    <name evidence="9" type="ORF">ABLG96_20895</name>
</gene>
<dbReference type="GO" id="GO:0005886">
    <property type="term" value="C:plasma membrane"/>
    <property type="evidence" value="ECO:0007669"/>
    <property type="project" value="UniProtKB-SubCell"/>
</dbReference>
<feature type="transmembrane region" description="Helical" evidence="7">
    <location>
        <begin position="314"/>
        <end position="340"/>
    </location>
</feature>
<keyword evidence="4 7" id="KW-1133">Transmembrane helix</keyword>
<dbReference type="RefSeq" id="WP_353649227.1">
    <property type="nucleotide sequence ID" value="NZ_CP159218.1"/>
</dbReference>
<evidence type="ECO:0000256" key="6">
    <source>
        <dbReference type="ARBA" id="ARBA00038076"/>
    </source>
</evidence>
<keyword evidence="2" id="KW-1003">Cell membrane</keyword>
<keyword evidence="5 7" id="KW-0472">Membrane</keyword>
<proteinExistence type="inferred from homology"/>
<reference evidence="9" key="1">
    <citation type="submission" date="2024-05" db="EMBL/GenBank/DDBJ databases">
        <authorList>
            <person name="Cai S.Y."/>
            <person name="Jin L.M."/>
            <person name="Li H.R."/>
        </authorList>
    </citation>
    <scope>NUCLEOTIDE SEQUENCE</scope>
    <source>
        <strain evidence="9">A5-74</strain>
    </source>
</reference>
<accession>A0AAU8DPE7</accession>
<dbReference type="EMBL" id="CP159218">
    <property type="protein sequence ID" value="XCG63612.1"/>
    <property type="molecule type" value="Genomic_DNA"/>
</dbReference>
<dbReference type="PANTHER" id="PTHR30572">
    <property type="entry name" value="MEMBRANE COMPONENT OF TRANSPORTER-RELATED"/>
    <property type="match status" value="1"/>
</dbReference>
<evidence type="ECO:0000256" key="4">
    <source>
        <dbReference type="ARBA" id="ARBA00022989"/>
    </source>
</evidence>